<name>A0A7W3M0U3_ACTNM</name>
<dbReference type="EMBL" id="JACJIA010000031">
    <property type="protein sequence ID" value="MBA8957782.1"/>
    <property type="molecule type" value="Genomic_DNA"/>
</dbReference>
<organism evidence="2 3">
    <name type="scientific">Actinomadura namibiensis</name>
    <dbReference type="NCBI Taxonomy" id="182080"/>
    <lineage>
        <taxon>Bacteria</taxon>
        <taxon>Bacillati</taxon>
        <taxon>Actinomycetota</taxon>
        <taxon>Actinomycetes</taxon>
        <taxon>Streptosporangiales</taxon>
        <taxon>Thermomonosporaceae</taxon>
        <taxon>Actinomadura</taxon>
    </lineage>
</organism>
<accession>A0A7W3M0U3</accession>
<evidence type="ECO:0000256" key="1">
    <source>
        <dbReference type="SAM" id="MobiDB-lite"/>
    </source>
</evidence>
<dbReference type="Proteomes" id="UP000572680">
    <property type="component" value="Unassembled WGS sequence"/>
</dbReference>
<gene>
    <name evidence="2" type="ORF">HNR61_009482</name>
</gene>
<feature type="compositionally biased region" description="Polar residues" evidence="1">
    <location>
        <begin position="166"/>
        <end position="176"/>
    </location>
</feature>
<keyword evidence="3" id="KW-1185">Reference proteome</keyword>
<evidence type="ECO:0000313" key="2">
    <source>
        <dbReference type="EMBL" id="MBA8957782.1"/>
    </source>
</evidence>
<dbReference type="AlphaFoldDB" id="A0A7W3M0U3"/>
<evidence type="ECO:0000313" key="3">
    <source>
        <dbReference type="Proteomes" id="UP000572680"/>
    </source>
</evidence>
<reference evidence="2 3" key="1">
    <citation type="submission" date="2020-08" db="EMBL/GenBank/DDBJ databases">
        <title>Genomic Encyclopedia of Type Strains, Phase IV (KMG-IV): sequencing the most valuable type-strain genomes for metagenomic binning, comparative biology and taxonomic classification.</title>
        <authorList>
            <person name="Goeker M."/>
        </authorList>
    </citation>
    <scope>NUCLEOTIDE SEQUENCE [LARGE SCALE GENOMIC DNA]</scope>
    <source>
        <strain evidence="2 3">DSM 44197</strain>
    </source>
</reference>
<protein>
    <submittedName>
        <fullName evidence="2">Uncharacterized protein</fullName>
    </submittedName>
</protein>
<feature type="region of interest" description="Disordered" evidence="1">
    <location>
        <begin position="122"/>
        <end position="187"/>
    </location>
</feature>
<proteinExistence type="predicted"/>
<dbReference type="InterPro" id="IPR036890">
    <property type="entry name" value="HATPase_C_sf"/>
</dbReference>
<sequence length="187" mass="19377">MRRSRGCRPAVPGTSSPRSLLAEARETSGATLTELPGRAAAPVESAAYFAVAEMLANIAERSGARRAWIDLHHADGELTVIVGSGTRGTERRLAAFDGTTVVTSPPGGPTVVTMKIPCALSGAGNPPPSGELIRPRNPVPRLRAGQPARGRGPTSVTASARDRMSGFSSSLSQTRAYDSGLMSVTGR</sequence>
<dbReference type="Gene3D" id="3.30.565.10">
    <property type="entry name" value="Histidine kinase-like ATPase, C-terminal domain"/>
    <property type="match status" value="1"/>
</dbReference>
<comment type="caution">
    <text evidence="2">The sequence shown here is derived from an EMBL/GenBank/DDBJ whole genome shotgun (WGS) entry which is preliminary data.</text>
</comment>